<evidence type="ECO:0000313" key="6">
    <source>
        <dbReference type="EMBL" id="CAF0771509.1"/>
    </source>
</evidence>
<comment type="subcellular location">
    <subcellularLocation>
        <location evidence="2">Cytoplasm</location>
    </subcellularLocation>
    <subcellularLocation>
        <location evidence="1">Photoreceptor inner segment</location>
    </subcellularLocation>
</comment>
<comment type="caution">
    <text evidence="6">The sequence shown here is derived from an EMBL/GenBank/DDBJ whole genome shotgun (WGS) entry which is preliminary data.</text>
</comment>
<comment type="function">
    <text evidence="4">May be involved in photoreceptor outer segment disk morphogenesis.</text>
</comment>
<protein>
    <recommendedName>
        <fullName evidence="5">Cilia- and flagella-associated protein 418</fullName>
    </recommendedName>
</protein>
<reference evidence="6" key="1">
    <citation type="submission" date="2021-02" db="EMBL/GenBank/DDBJ databases">
        <authorList>
            <person name="Nowell W R."/>
        </authorList>
    </citation>
    <scope>NUCLEOTIDE SEQUENCE</scope>
</reference>
<dbReference type="EMBL" id="CAJOBC010000201">
    <property type="protein sequence ID" value="CAF3553677.1"/>
    <property type="molecule type" value="Genomic_DNA"/>
</dbReference>
<dbReference type="EMBL" id="CAJNOQ010000201">
    <property type="protein sequence ID" value="CAF0771509.1"/>
    <property type="molecule type" value="Genomic_DNA"/>
</dbReference>
<dbReference type="GO" id="GO:0001917">
    <property type="term" value="C:photoreceptor inner segment"/>
    <property type="evidence" value="ECO:0007669"/>
    <property type="project" value="UniProtKB-SubCell"/>
</dbReference>
<keyword evidence="10" id="KW-1185">Reference proteome</keyword>
<organism evidence="6 10">
    <name type="scientific">Didymodactylos carnosus</name>
    <dbReference type="NCBI Taxonomy" id="1234261"/>
    <lineage>
        <taxon>Eukaryota</taxon>
        <taxon>Metazoa</taxon>
        <taxon>Spiralia</taxon>
        <taxon>Gnathifera</taxon>
        <taxon>Rotifera</taxon>
        <taxon>Eurotatoria</taxon>
        <taxon>Bdelloidea</taxon>
        <taxon>Philodinida</taxon>
        <taxon>Philodinidae</taxon>
        <taxon>Didymodactylos</taxon>
    </lineage>
</organism>
<evidence type="ECO:0000313" key="10">
    <source>
        <dbReference type="Proteomes" id="UP000663829"/>
    </source>
</evidence>
<sequence>MSDIDDLLDDIEANLRKKSNLKQAEKKKNVAHSDDLINDLDVFDLKLDNQQRLPKNKNPLVSSSTTTNNEQKLKCFPIYLSGTSTEQNKEEHTCNNLRCIQCDFDVLRFNDSEWTSNVDYLFFRNHMPDKKALKQRLRTKQGCTAYACQCQWININSLTNITAQYKELKWSCMKH</sequence>
<evidence type="ECO:0000256" key="1">
    <source>
        <dbReference type="ARBA" id="ARBA00004437"/>
    </source>
</evidence>
<dbReference type="GO" id="GO:0005829">
    <property type="term" value="C:cytosol"/>
    <property type="evidence" value="ECO:0007669"/>
    <property type="project" value="TreeGrafter"/>
</dbReference>
<dbReference type="OrthoDB" id="259905at2759"/>
<dbReference type="AlphaFoldDB" id="A0A813QRW7"/>
<dbReference type="Pfam" id="PF14996">
    <property type="entry name" value="RMP"/>
    <property type="match status" value="1"/>
</dbReference>
<dbReference type="EMBL" id="CAJNOK010012750">
    <property type="protein sequence ID" value="CAF1170227.1"/>
    <property type="molecule type" value="Genomic_DNA"/>
</dbReference>
<dbReference type="Proteomes" id="UP000682733">
    <property type="component" value="Unassembled WGS sequence"/>
</dbReference>
<dbReference type="InterPro" id="IPR029239">
    <property type="entry name" value="CFAP418"/>
</dbReference>
<evidence type="ECO:0000256" key="4">
    <source>
        <dbReference type="ARBA" id="ARBA00024819"/>
    </source>
</evidence>
<dbReference type="Proteomes" id="UP000677228">
    <property type="component" value="Unassembled WGS sequence"/>
</dbReference>
<keyword evidence="3" id="KW-0963">Cytoplasm</keyword>
<dbReference type="PANTHER" id="PTHR33958">
    <property type="entry name" value="PROTEIN C8ORF37"/>
    <property type="match status" value="1"/>
</dbReference>
<evidence type="ECO:0000313" key="7">
    <source>
        <dbReference type="EMBL" id="CAF1170227.1"/>
    </source>
</evidence>
<dbReference type="EMBL" id="CAJOBA010034275">
    <property type="protein sequence ID" value="CAF3981583.1"/>
    <property type="molecule type" value="Genomic_DNA"/>
</dbReference>
<gene>
    <name evidence="6" type="ORF">GPM918_LOCUS1952</name>
    <name evidence="7" type="ORF">OVA965_LOCUS22531</name>
    <name evidence="8" type="ORF">SRO942_LOCUS1952</name>
    <name evidence="9" type="ORF">TMI583_LOCUS23246</name>
</gene>
<dbReference type="PANTHER" id="PTHR33958:SF1">
    <property type="entry name" value="CILIA- AND FLAGELLA-ASSOCIATED PROTEIN 418"/>
    <property type="match status" value="1"/>
</dbReference>
<evidence type="ECO:0000256" key="3">
    <source>
        <dbReference type="ARBA" id="ARBA00022490"/>
    </source>
</evidence>
<evidence type="ECO:0000313" key="9">
    <source>
        <dbReference type="EMBL" id="CAF3981583.1"/>
    </source>
</evidence>
<accession>A0A813QRW7</accession>
<proteinExistence type="predicted"/>
<evidence type="ECO:0000256" key="2">
    <source>
        <dbReference type="ARBA" id="ARBA00004496"/>
    </source>
</evidence>
<evidence type="ECO:0000313" key="8">
    <source>
        <dbReference type="EMBL" id="CAF3553677.1"/>
    </source>
</evidence>
<dbReference type="Proteomes" id="UP000681722">
    <property type="component" value="Unassembled WGS sequence"/>
</dbReference>
<dbReference type="Proteomes" id="UP000663829">
    <property type="component" value="Unassembled WGS sequence"/>
</dbReference>
<evidence type="ECO:0000256" key="5">
    <source>
        <dbReference type="ARBA" id="ARBA00026215"/>
    </source>
</evidence>
<name>A0A813QRW7_9BILA</name>